<comment type="caution">
    <text evidence="1">The sequence shown here is derived from an EMBL/GenBank/DDBJ whole genome shotgun (WGS) entry which is preliminary data.</text>
</comment>
<reference evidence="1" key="1">
    <citation type="submission" date="2022-08" db="EMBL/GenBank/DDBJ databases">
        <title>Genome Sequence of Fusarium decemcellulare.</title>
        <authorList>
            <person name="Buettner E."/>
        </authorList>
    </citation>
    <scope>NUCLEOTIDE SEQUENCE</scope>
    <source>
        <strain evidence="1">Babe19</strain>
    </source>
</reference>
<evidence type="ECO:0000313" key="1">
    <source>
        <dbReference type="EMBL" id="KAJ3533363.1"/>
    </source>
</evidence>
<proteinExistence type="predicted"/>
<keyword evidence="2" id="KW-1185">Reference proteome</keyword>
<sequence length="347" mass="38279">MAKSHSLRLVVRDGWLSVESKCKQYGQAPIPLPPLSLFPPTQSRLLNLFLHATANAIQAELKLANDKAIRRAIIHWDKHEKIRVIGHNTKLIILILGPYSAVGCGSGSCCGDALVGLFVATFKEGKLCVLGGTGTRDEKVDIRPIVRFLLAKLSLHVIDILANELVLLALEDDQVYLALNSTRVELYHLGVDSSRSRIPPQQSEVVFDNWSSRDDYNPIPTIPDRKFTHTSIPVGTLIQDAPVTPKKRKRGEASQSNPARIKGAVRRRYHPLRHNTDVIVALAQNRVIDFAKEGTSRAPFIASGNHVSGRVLPLQLASDCISAISHDLAEIADECIQQRGDMLPTRM</sequence>
<evidence type="ECO:0000313" key="2">
    <source>
        <dbReference type="Proteomes" id="UP001148629"/>
    </source>
</evidence>
<name>A0ACC1S724_9HYPO</name>
<accession>A0ACC1S724</accession>
<dbReference type="Proteomes" id="UP001148629">
    <property type="component" value="Unassembled WGS sequence"/>
</dbReference>
<gene>
    <name evidence="1" type="ORF">NM208_g8023</name>
</gene>
<dbReference type="EMBL" id="JANRMS010000876">
    <property type="protein sequence ID" value="KAJ3533363.1"/>
    <property type="molecule type" value="Genomic_DNA"/>
</dbReference>
<protein>
    <submittedName>
        <fullName evidence="1">Uncharacterized protein</fullName>
    </submittedName>
</protein>
<organism evidence="1 2">
    <name type="scientific">Fusarium decemcellulare</name>
    <dbReference type="NCBI Taxonomy" id="57161"/>
    <lineage>
        <taxon>Eukaryota</taxon>
        <taxon>Fungi</taxon>
        <taxon>Dikarya</taxon>
        <taxon>Ascomycota</taxon>
        <taxon>Pezizomycotina</taxon>
        <taxon>Sordariomycetes</taxon>
        <taxon>Hypocreomycetidae</taxon>
        <taxon>Hypocreales</taxon>
        <taxon>Nectriaceae</taxon>
        <taxon>Fusarium</taxon>
        <taxon>Fusarium decemcellulare species complex</taxon>
    </lineage>
</organism>